<gene>
    <name evidence="6" type="ORF">DWW18_07355</name>
</gene>
<evidence type="ECO:0000256" key="4">
    <source>
        <dbReference type="ARBA" id="ARBA00023163"/>
    </source>
</evidence>
<dbReference type="EMBL" id="QRZA01000007">
    <property type="protein sequence ID" value="RGV34497.1"/>
    <property type="molecule type" value="Genomic_DNA"/>
</dbReference>
<keyword evidence="3" id="KW-0731">Sigma factor</keyword>
<dbReference type="GO" id="GO:0003677">
    <property type="term" value="F:DNA binding"/>
    <property type="evidence" value="ECO:0007669"/>
    <property type="project" value="InterPro"/>
</dbReference>
<dbReference type="InterPro" id="IPR036388">
    <property type="entry name" value="WH-like_DNA-bd_sf"/>
</dbReference>
<protein>
    <submittedName>
        <fullName evidence="6">RNA polymerase subunit sigma-70</fullName>
    </submittedName>
</protein>
<dbReference type="InterPro" id="IPR000792">
    <property type="entry name" value="Tscrpt_reg_LuxR_C"/>
</dbReference>
<dbReference type="GO" id="GO:0006352">
    <property type="term" value="P:DNA-templated transcription initiation"/>
    <property type="evidence" value="ECO:0007669"/>
    <property type="project" value="InterPro"/>
</dbReference>
<evidence type="ECO:0000256" key="3">
    <source>
        <dbReference type="ARBA" id="ARBA00023082"/>
    </source>
</evidence>
<dbReference type="Proteomes" id="UP000283589">
    <property type="component" value="Unassembled WGS sequence"/>
</dbReference>
<dbReference type="GO" id="GO:0016987">
    <property type="term" value="F:sigma factor activity"/>
    <property type="evidence" value="ECO:0007669"/>
    <property type="project" value="UniProtKB-KW"/>
</dbReference>
<dbReference type="InterPro" id="IPR039425">
    <property type="entry name" value="RNA_pol_sigma-70-like"/>
</dbReference>
<evidence type="ECO:0000259" key="5">
    <source>
        <dbReference type="SMART" id="SM00421"/>
    </source>
</evidence>
<dbReference type="Pfam" id="PF08281">
    <property type="entry name" value="Sigma70_r4_2"/>
    <property type="match status" value="1"/>
</dbReference>
<comment type="similarity">
    <text evidence="1">Belongs to the sigma-70 factor family. ECF subfamily.</text>
</comment>
<dbReference type="Pfam" id="PF04542">
    <property type="entry name" value="Sigma70_r2"/>
    <property type="match status" value="1"/>
</dbReference>
<comment type="caution">
    <text evidence="6">The sequence shown here is derived from an EMBL/GenBank/DDBJ whole genome shotgun (WGS) entry which is preliminary data.</text>
</comment>
<dbReference type="SUPFAM" id="SSF88946">
    <property type="entry name" value="Sigma2 domain of RNA polymerase sigma factors"/>
    <property type="match status" value="1"/>
</dbReference>
<evidence type="ECO:0000256" key="2">
    <source>
        <dbReference type="ARBA" id="ARBA00023015"/>
    </source>
</evidence>
<dbReference type="STRING" id="1121130.GCA_000519105_00991"/>
<keyword evidence="2" id="KW-0805">Transcription regulation</keyword>
<proteinExistence type="inferred from homology"/>
<dbReference type="InterPro" id="IPR014284">
    <property type="entry name" value="RNA_pol_sigma-70_dom"/>
</dbReference>
<evidence type="ECO:0000313" key="7">
    <source>
        <dbReference type="Proteomes" id="UP000283589"/>
    </source>
</evidence>
<dbReference type="SMART" id="SM00421">
    <property type="entry name" value="HTH_LUXR"/>
    <property type="match status" value="1"/>
</dbReference>
<evidence type="ECO:0000313" key="6">
    <source>
        <dbReference type="EMBL" id="RGV34497.1"/>
    </source>
</evidence>
<dbReference type="InterPro" id="IPR013249">
    <property type="entry name" value="RNA_pol_sigma70_r4_t2"/>
</dbReference>
<name>A0A412X240_9BACT</name>
<dbReference type="InterPro" id="IPR013324">
    <property type="entry name" value="RNA_pol_sigma_r3/r4-like"/>
</dbReference>
<dbReference type="AlphaFoldDB" id="A0A412X240"/>
<dbReference type="PANTHER" id="PTHR43133:SF46">
    <property type="entry name" value="RNA POLYMERASE SIGMA-70 FACTOR ECF SUBFAMILY"/>
    <property type="match status" value="1"/>
</dbReference>
<dbReference type="PANTHER" id="PTHR43133">
    <property type="entry name" value="RNA POLYMERASE ECF-TYPE SIGMA FACTO"/>
    <property type="match status" value="1"/>
</dbReference>
<sequence>MTNFDFYNYIFADNIGIDIFVRFKRVVMEYRQFLDGVNRKEDKAWVELYDYFYAPLCCYAAKIMGNDQMVEDVVQGCFVKLWLSTVCFEDIKVITAYLYRAVYNAALNFVRDQKRSKKVHEVWMGQVVSDESDAVEMALEEEAITRFYTVITRLPEQQRDILLRSMKGERVRDMAEKLGISENTVKTQKKRAYAFVREQLGDVWMVIVGLFFV</sequence>
<dbReference type="NCBIfam" id="TIGR02937">
    <property type="entry name" value="sigma70-ECF"/>
    <property type="match status" value="1"/>
</dbReference>
<reference evidence="6 7" key="1">
    <citation type="submission" date="2018-08" db="EMBL/GenBank/DDBJ databases">
        <title>A genome reference for cultivated species of the human gut microbiota.</title>
        <authorList>
            <person name="Zou Y."/>
            <person name="Xue W."/>
            <person name="Luo G."/>
        </authorList>
    </citation>
    <scope>NUCLEOTIDE SEQUENCE [LARGE SCALE GENOMIC DNA]</scope>
    <source>
        <strain evidence="6 7">AF14-49</strain>
    </source>
</reference>
<evidence type="ECO:0000256" key="1">
    <source>
        <dbReference type="ARBA" id="ARBA00010641"/>
    </source>
</evidence>
<dbReference type="InterPro" id="IPR007627">
    <property type="entry name" value="RNA_pol_sigma70_r2"/>
</dbReference>
<keyword evidence="4" id="KW-0804">Transcription</keyword>
<feature type="domain" description="HTH luxR-type" evidence="5">
    <location>
        <begin position="151"/>
        <end position="199"/>
    </location>
</feature>
<dbReference type="Gene3D" id="1.10.1740.10">
    <property type="match status" value="1"/>
</dbReference>
<organism evidence="6 7">
    <name type="scientific">Butyricimonas virosa</name>
    <dbReference type="NCBI Taxonomy" id="544645"/>
    <lineage>
        <taxon>Bacteria</taxon>
        <taxon>Pseudomonadati</taxon>
        <taxon>Bacteroidota</taxon>
        <taxon>Bacteroidia</taxon>
        <taxon>Bacteroidales</taxon>
        <taxon>Odoribacteraceae</taxon>
        <taxon>Butyricimonas</taxon>
    </lineage>
</organism>
<dbReference type="SUPFAM" id="SSF88659">
    <property type="entry name" value="Sigma3 and sigma4 domains of RNA polymerase sigma factors"/>
    <property type="match status" value="1"/>
</dbReference>
<dbReference type="Gene3D" id="1.10.10.10">
    <property type="entry name" value="Winged helix-like DNA-binding domain superfamily/Winged helix DNA-binding domain"/>
    <property type="match status" value="1"/>
</dbReference>
<accession>A0A412X240</accession>
<dbReference type="InterPro" id="IPR013325">
    <property type="entry name" value="RNA_pol_sigma_r2"/>
</dbReference>